<sequence length="48" mass="4599">GAPACEALIRLIRESDAELAQAAGAARGAGDGSDGTGDPIAASETGEE</sequence>
<evidence type="ECO:0000313" key="2">
    <source>
        <dbReference type="EMBL" id="EEA91057.1"/>
    </source>
</evidence>
<evidence type="ECO:0000256" key="1">
    <source>
        <dbReference type="SAM" id="MobiDB-lite"/>
    </source>
</evidence>
<reference evidence="2 3" key="2">
    <citation type="submission" date="2008-10" db="EMBL/GenBank/DDBJ databases">
        <authorList>
            <person name="Fulton L."/>
            <person name="Clifton S."/>
            <person name="Fulton B."/>
            <person name="Xu J."/>
            <person name="Minx P."/>
            <person name="Pepin K.H."/>
            <person name="Johnson M."/>
            <person name="Thiruvilangam P."/>
            <person name="Bhonagiri V."/>
            <person name="Nash W.E."/>
            <person name="Mardis E.R."/>
            <person name="Wilson R.K."/>
        </authorList>
    </citation>
    <scope>NUCLEOTIDE SEQUENCE [LARGE SCALE GENOMIC DNA]</scope>
    <source>
        <strain evidence="2 3">DSM 13279</strain>
    </source>
</reference>
<accession>B6G9G7</accession>
<dbReference type="EMBL" id="ABXJ01000040">
    <property type="protein sequence ID" value="EEA91057.1"/>
    <property type="molecule type" value="Genomic_DNA"/>
</dbReference>
<feature type="region of interest" description="Disordered" evidence="1">
    <location>
        <begin position="20"/>
        <end position="48"/>
    </location>
</feature>
<dbReference type="Proteomes" id="UP000003560">
    <property type="component" value="Unassembled WGS sequence"/>
</dbReference>
<organism evidence="2 3">
    <name type="scientific">Collinsella stercoris DSM 13279</name>
    <dbReference type="NCBI Taxonomy" id="445975"/>
    <lineage>
        <taxon>Bacteria</taxon>
        <taxon>Bacillati</taxon>
        <taxon>Actinomycetota</taxon>
        <taxon>Coriobacteriia</taxon>
        <taxon>Coriobacteriales</taxon>
        <taxon>Coriobacteriaceae</taxon>
        <taxon>Collinsella</taxon>
    </lineage>
</organism>
<reference evidence="2 3" key="1">
    <citation type="submission" date="2008-10" db="EMBL/GenBank/DDBJ databases">
        <title>Draft genome sequence of Collinsella stercoris (DSM 13279).</title>
        <authorList>
            <person name="Sudarsanam P."/>
            <person name="Ley R."/>
            <person name="Guruge J."/>
            <person name="Turnbaugh P.J."/>
            <person name="Mahowald M."/>
            <person name="Liep D."/>
            <person name="Gordon J."/>
        </authorList>
    </citation>
    <scope>NUCLEOTIDE SEQUENCE [LARGE SCALE GENOMIC DNA]</scope>
    <source>
        <strain evidence="2 3">DSM 13279</strain>
    </source>
</reference>
<dbReference type="HOGENOM" id="CLU_3161443_0_0_11"/>
<keyword evidence="3" id="KW-1185">Reference proteome</keyword>
<protein>
    <submittedName>
        <fullName evidence="2">Uncharacterized protein</fullName>
    </submittedName>
</protein>
<feature type="non-terminal residue" evidence="2">
    <location>
        <position position="1"/>
    </location>
</feature>
<comment type="caution">
    <text evidence="2">The sequence shown here is derived from an EMBL/GenBank/DDBJ whole genome shotgun (WGS) entry which is preliminary data.</text>
</comment>
<dbReference type="STRING" id="445975.COLSTE_00708"/>
<evidence type="ECO:0000313" key="3">
    <source>
        <dbReference type="Proteomes" id="UP000003560"/>
    </source>
</evidence>
<name>B6G9G7_9ACTN</name>
<proteinExistence type="predicted"/>
<dbReference type="AlphaFoldDB" id="B6G9G7"/>
<gene>
    <name evidence="2" type="ORF">COLSTE_00708</name>
</gene>